<accession>A0ABS5DNE0</accession>
<dbReference type="EMBL" id="JAGPXE010000015">
    <property type="protein sequence ID" value="MBQ0927811.1"/>
    <property type="molecule type" value="Genomic_DNA"/>
</dbReference>
<reference evidence="2 3" key="1">
    <citation type="submission" date="2021-04" db="EMBL/GenBank/DDBJ databases">
        <title>Whole-genome sequencing of Saccharopolyspora endophytica KCTC 19397.</title>
        <authorList>
            <person name="Ay H."/>
            <person name="Saygin H."/>
            <person name="Sahin N."/>
        </authorList>
    </citation>
    <scope>NUCLEOTIDE SEQUENCE [LARGE SCALE GENOMIC DNA]</scope>
    <source>
        <strain evidence="2 3">KCTC 19397</strain>
    </source>
</reference>
<dbReference type="Proteomes" id="UP000674084">
    <property type="component" value="Unassembled WGS sequence"/>
</dbReference>
<evidence type="ECO:0008006" key="4">
    <source>
        <dbReference type="Google" id="ProtNLM"/>
    </source>
</evidence>
<proteinExistence type="predicted"/>
<protein>
    <recommendedName>
        <fullName evidence="4">Ig-like domain-containing protein</fullName>
    </recommendedName>
</protein>
<evidence type="ECO:0000313" key="3">
    <source>
        <dbReference type="Proteomes" id="UP000674084"/>
    </source>
</evidence>
<keyword evidence="1" id="KW-0732">Signal</keyword>
<evidence type="ECO:0000313" key="2">
    <source>
        <dbReference type="EMBL" id="MBQ0927811.1"/>
    </source>
</evidence>
<comment type="caution">
    <text evidence="2">The sequence shown here is derived from an EMBL/GenBank/DDBJ whole genome shotgun (WGS) entry which is preliminary data.</text>
</comment>
<name>A0ABS5DNE0_9PSEU</name>
<sequence length="198" mass="19717">MLSKLGTKSGIFSAAAVLAAAPLLAGALTAQADPSPAPDAKTLLTCDLTGSAAFSPALSANPLGANTQMKVDGEAANCKPAGRAAEGIVSATFTGDLAGKMSCTSLPRDVGGDVDITWKYEDGSTKTSKADFSLNMQGDLSNPGQPVTGAFTGKTVDGEFTDAQHKGSGQFDMASAAGGCLAGGLSSLDFGGKYELSQ</sequence>
<dbReference type="RefSeq" id="WP_210972868.1">
    <property type="nucleotide sequence ID" value="NZ_JAGPXE010000015.1"/>
</dbReference>
<gene>
    <name evidence="2" type="ORF">KBO27_28065</name>
</gene>
<organism evidence="2 3">
    <name type="scientific">Saccharopolyspora endophytica</name>
    <dbReference type="NCBI Taxonomy" id="543886"/>
    <lineage>
        <taxon>Bacteria</taxon>
        <taxon>Bacillati</taxon>
        <taxon>Actinomycetota</taxon>
        <taxon>Actinomycetes</taxon>
        <taxon>Pseudonocardiales</taxon>
        <taxon>Pseudonocardiaceae</taxon>
        <taxon>Saccharopolyspora</taxon>
    </lineage>
</organism>
<evidence type="ECO:0000256" key="1">
    <source>
        <dbReference type="SAM" id="SignalP"/>
    </source>
</evidence>
<keyword evidence="3" id="KW-1185">Reference proteome</keyword>
<feature type="signal peptide" evidence="1">
    <location>
        <begin position="1"/>
        <end position="32"/>
    </location>
</feature>
<feature type="chain" id="PRO_5047094257" description="Ig-like domain-containing protein" evidence="1">
    <location>
        <begin position="33"/>
        <end position="198"/>
    </location>
</feature>